<proteinExistence type="predicted"/>
<dbReference type="AlphaFoldDB" id="A0A926D440"/>
<comment type="caution">
    <text evidence="1">The sequence shown here is derived from an EMBL/GenBank/DDBJ whole genome shotgun (WGS) entry which is preliminary data.</text>
</comment>
<evidence type="ECO:0000313" key="1">
    <source>
        <dbReference type="EMBL" id="MBC8529995.1"/>
    </source>
</evidence>
<organism evidence="1 2">
    <name type="scientific">Luoshenia tenuis</name>
    <dbReference type="NCBI Taxonomy" id="2763654"/>
    <lineage>
        <taxon>Bacteria</taxon>
        <taxon>Bacillati</taxon>
        <taxon>Bacillota</taxon>
        <taxon>Clostridia</taxon>
        <taxon>Christensenellales</taxon>
        <taxon>Christensenellaceae</taxon>
        <taxon>Luoshenia</taxon>
    </lineage>
</organism>
<sequence>MTGSAYSPKAYVGVEAYFSPEGKILPRCVEWEDGRRYAVDQVVDIRPAASLRAGGAGMRYTVRIGQQETFIFLEENRWFVERKGL</sequence>
<dbReference type="Proteomes" id="UP000654279">
    <property type="component" value="Unassembled WGS sequence"/>
</dbReference>
<evidence type="ECO:0000313" key="2">
    <source>
        <dbReference type="Proteomes" id="UP000654279"/>
    </source>
</evidence>
<accession>A0A926D440</accession>
<dbReference type="EMBL" id="JACRSO010000005">
    <property type="protein sequence ID" value="MBC8529995.1"/>
    <property type="molecule type" value="Genomic_DNA"/>
</dbReference>
<dbReference type="RefSeq" id="WP_249285764.1">
    <property type="nucleotide sequence ID" value="NZ_JACRSO010000005.1"/>
</dbReference>
<gene>
    <name evidence="1" type="ORF">H8699_11195</name>
</gene>
<name>A0A926D440_9FIRM</name>
<keyword evidence="2" id="KW-1185">Reference proteome</keyword>
<protein>
    <submittedName>
        <fullName evidence="1">Uncharacterized protein</fullName>
    </submittedName>
</protein>
<reference evidence="1" key="1">
    <citation type="submission" date="2020-08" db="EMBL/GenBank/DDBJ databases">
        <title>Genome public.</title>
        <authorList>
            <person name="Liu C."/>
            <person name="Sun Q."/>
        </authorList>
    </citation>
    <scope>NUCLEOTIDE SEQUENCE</scope>
    <source>
        <strain evidence="1">NSJ-44</strain>
    </source>
</reference>